<dbReference type="InterPro" id="IPR003609">
    <property type="entry name" value="Pan_app"/>
</dbReference>
<evidence type="ECO:0000256" key="1">
    <source>
        <dbReference type="SAM" id="SignalP"/>
    </source>
</evidence>
<dbReference type="Pfam" id="PF14295">
    <property type="entry name" value="PAN_4"/>
    <property type="match status" value="1"/>
</dbReference>
<evidence type="ECO:0000313" key="3">
    <source>
        <dbReference type="EMBL" id="RIB23757.1"/>
    </source>
</evidence>
<dbReference type="Proteomes" id="UP000266673">
    <property type="component" value="Unassembled WGS sequence"/>
</dbReference>
<feature type="signal peptide" evidence="1">
    <location>
        <begin position="1"/>
        <end position="21"/>
    </location>
</feature>
<keyword evidence="1" id="KW-0732">Signal</keyword>
<reference evidence="3 4" key="1">
    <citation type="submission" date="2018-06" db="EMBL/GenBank/DDBJ databases">
        <title>Comparative genomics reveals the genomic features of Rhizophagus irregularis, R. cerebriforme, R. diaphanum and Gigaspora rosea, and their symbiotic lifestyle signature.</title>
        <authorList>
            <person name="Morin E."/>
            <person name="San Clemente H."/>
            <person name="Chen E.C.H."/>
            <person name="De La Providencia I."/>
            <person name="Hainaut M."/>
            <person name="Kuo A."/>
            <person name="Kohler A."/>
            <person name="Murat C."/>
            <person name="Tang N."/>
            <person name="Roy S."/>
            <person name="Loubradou J."/>
            <person name="Henrissat B."/>
            <person name="Grigoriev I.V."/>
            <person name="Corradi N."/>
            <person name="Roux C."/>
            <person name="Martin F.M."/>
        </authorList>
    </citation>
    <scope>NUCLEOTIDE SEQUENCE [LARGE SCALE GENOMIC DNA]</scope>
    <source>
        <strain evidence="3 4">DAOM 194757</strain>
    </source>
</reference>
<gene>
    <name evidence="3" type="ORF">C2G38_2071915</name>
</gene>
<sequence length="236" mass="25816">MNSQAFNLFLIILFSNLLALAITVNARINHKPAHFNKNHNKFAHFNKDNDKFANFNKHFNDKTNKHINDKPSHFNKHINYKQSICTITKSSTNTITITESCGTVLTPTPTSYNYKNNNCDGCKTKKTITITPTITACVTPTPTCCQSRGSPGWNDLFHTGSGGGIVATGFITSNPQECCMKCINDTGCIEWVYNHPQFINGCSLTYGNNACGGDSYNPSQIGAEGGFVHCNGGSNC</sequence>
<keyword evidence="4" id="KW-1185">Reference proteome</keyword>
<evidence type="ECO:0000313" key="4">
    <source>
        <dbReference type="Proteomes" id="UP000266673"/>
    </source>
</evidence>
<name>A0A397VR36_9GLOM</name>
<feature type="domain" description="Apple" evidence="2">
    <location>
        <begin position="168"/>
        <end position="203"/>
    </location>
</feature>
<accession>A0A397VR36</accession>
<feature type="non-terminal residue" evidence="3">
    <location>
        <position position="236"/>
    </location>
</feature>
<evidence type="ECO:0000259" key="2">
    <source>
        <dbReference type="Pfam" id="PF14295"/>
    </source>
</evidence>
<dbReference type="AlphaFoldDB" id="A0A397VR36"/>
<organism evidence="3 4">
    <name type="scientific">Gigaspora rosea</name>
    <dbReference type="NCBI Taxonomy" id="44941"/>
    <lineage>
        <taxon>Eukaryota</taxon>
        <taxon>Fungi</taxon>
        <taxon>Fungi incertae sedis</taxon>
        <taxon>Mucoromycota</taxon>
        <taxon>Glomeromycotina</taxon>
        <taxon>Glomeromycetes</taxon>
        <taxon>Diversisporales</taxon>
        <taxon>Gigasporaceae</taxon>
        <taxon>Gigaspora</taxon>
    </lineage>
</organism>
<protein>
    <recommendedName>
        <fullName evidence="2">Apple domain-containing protein</fullName>
    </recommendedName>
</protein>
<feature type="chain" id="PRO_5017262983" description="Apple domain-containing protein" evidence="1">
    <location>
        <begin position="22"/>
        <end position="236"/>
    </location>
</feature>
<proteinExistence type="predicted"/>
<comment type="caution">
    <text evidence="3">The sequence shown here is derived from an EMBL/GenBank/DDBJ whole genome shotgun (WGS) entry which is preliminary data.</text>
</comment>
<dbReference type="EMBL" id="QKWP01000245">
    <property type="protein sequence ID" value="RIB23757.1"/>
    <property type="molecule type" value="Genomic_DNA"/>
</dbReference>
<dbReference type="OrthoDB" id="2438285at2759"/>